<feature type="transmembrane region" description="Helical" evidence="7">
    <location>
        <begin position="418"/>
        <end position="442"/>
    </location>
</feature>
<dbReference type="InterPro" id="IPR002048">
    <property type="entry name" value="EF_hand_dom"/>
</dbReference>
<evidence type="ECO:0000256" key="2">
    <source>
        <dbReference type="ARBA" id="ARBA00022692"/>
    </source>
</evidence>
<dbReference type="PANTHER" id="PTHR10037:SF62">
    <property type="entry name" value="SODIUM CHANNEL PROTEIN 60E"/>
    <property type="match status" value="1"/>
</dbReference>
<proteinExistence type="predicted"/>
<sequence length="601" mass="67528">MPEKGISLTAQKPLQPPSVDDSSFLEEPSHGHECDAYAALVFRDEKLFARLEDWLARLEVSMDKMTSGKVISPNFSLASEGSVQYVESQEQRASLVMEKLEETRAIKEHAEERHRELQVALGQTKGMDRDKTPWRVILLDRLTGCVQRWVSYASLQLKPDDPNSPVEDDEDFQHAKEVHVPLWRRMLRAVVQSWMFEAFFAVVILTNSAVIAMQVEDLARNPGAAPSDASFLITSVYTFLFTMELLLRILAGGFAIFCGAEWSWHVLDFLVVSSSIFEFALEVALQEAGDGNGNVFTNMRLLRILRIGRITRAIRIVRLVKFIRSLRSLLYSIGHTLRAMVWSVVLLALIIFLFGLIFTDITSEYLARDAHERTEVTEGFLKSRFGGLQASMHTLYASITGGLTWIEARDALAEISDIWGFLFEAYIAFCLFAVLNVMTGVFCQSAMDSAEKDHELVLQNVVQEKAKYFRAVRRLFTQLDKNADGDVTAAEFELAINDPSLRSVFDALEINAADAWALFQQLDSDGNHHVDVDEFLEGCMLLKGPARSIDVVCIKRDVAGLRMRIDNQGLELGKLSKNLQKLCDALNPASRGKTARENCPS</sequence>
<dbReference type="InterPro" id="IPR011992">
    <property type="entry name" value="EF-hand-dom_pair"/>
</dbReference>
<dbReference type="Gene3D" id="1.10.287.70">
    <property type="match status" value="1"/>
</dbReference>
<evidence type="ECO:0000256" key="7">
    <source>
        <dbReference type="SAM" id="Phobius"/>
    </source>
</evidence>
<evidence type="ECO:0000256" key="1">
    <source>
        <dbReference type="ARBA" id="ARBA00004141"/>
    </source>
</evidence>
<feature type="transmembrane region" description="Helical" evidence="7">
    <location>
        <begin position="194"/>
        <end position="215"/>
    </location>
</feature>
<dbReference type="InterPro" id="IPR027359">
    <property type="entry name" value="Volt_channel_dom_sf"/>
</dbReference>
<dbReference type="Proteomes" id="UP001178507">
    <property type="component" value="Unassembled WGS sequence"/>
</dbReference>
<dbReference type="PROSITE" id="PS00018">
    <property type="entry name" value="EF_HAND_1"/>
    <property type="match status" value="2"/>
</dbReference>
<feature type="transmembrane region" description="Helical" evidence="7">
    <location>
        <begin position="339"/>
        <end position="358"/>
    </location>
</feature>
<keyword evidence="10" id="KW-1185">Reference proteome</keyword>
<dbReference type="EMBL" id="CAUJNA010000881">
    <property type="protein sequence ID" value="CAJ1382208.1"/>
    <property type="molecule type" value="Genomic_DNA"/>
</dbReference>
<protein>
    <recommendedName>
        <fullName evidence="8">EF-hand domain-containing protein</fullName>
    </recommendedName>
</protein>
<dbReference type="InterPro" id="IPR043203">
    <property type="entry name" value="VGCC_Ca_Na"/>
</dbReference>
<accession>A0AA36I8M4</accession>
<evidence type="ECO:0000256" key="4">
    <source>
        <dbReference type="ARBA" id="ARBA00022989"/>
    </source>
</evidence>
<dbReference type="GO" id="GO:0001518">
    <property type="term" value="C:voltage-gated sodium channel complex"/>
    <property type="evidence" value="ECO:0007669"/>
    <property type="project" value="TreeGrafter"/>
</dbReference>
<dbReference type="Gene3D" id="1.10.238.10">
    <property type="entry name" value="EF-hand"/>
    <property type="match status" value="1"/>
</dbReference>
<dbReference type="SUPFAM" id="SSF81324">
    <property type="entry name" value="Voltage-gated potassium channels"/>
    <property type="match status" value="1"/>
</dbReference>
<keyword evidence="5 7" id="KW-0472">Membrane</keyword>
<comment type="caution">
    <text evidence="9">The sequence shown here is derived from an EMBL/GenBank/DDBJ whole genome shotgun (WGS) entry which is preliminary data.</text>
</comment>
<dbReference type="SMART" id="SM00054">
    <property type="entry name" value="EFh"/>
    <property type="match status" value="2"/>
</dbReference>
<evidence type="ECO:0000256" key="3">
    <source>
        <dbReference type="ARBA" id="ARBA00022837"/>
    </source>
</evidence>
<dbReference type="SUPFAM" id="SSF47473">
    <property type="entry name" value="EF-hand"/>
    <property type="match status" value="1"/>
</dbReference>
<feature type="domain" description="EF-hand" evidence="8">
    <location>
        <begin position="510"/>
        <end position="545"/>
    </location>
</feature>
<evidence type="ECO:0000259" key="8">
    <source>
        <dbReference type="PROSITE" id="PS50222"/>
    </source>
</evidence>
<evidence type="ECO:0000313" key="10">
    <source>
        <dbReference type="Proteomes" id="UP001178507"/>
    </source>
</evidence>
<dbReference type="InterPro" id="IPR018247">
    <property type="entry name" value="EF_Hand_1_Ca_BS"/>
</dbReference>
<keyword evidence="4 7" id="KW-1133">Transmembrane helix</keyword>
<evidence type="ECO:0000313" key="9">
    <source>
        <dbReference type="EMBL" id="CAJ1382208.1"/>
    </source>
</evidence>
<name>A0AA36I8M4_9DINO</name>
<feature type="region of interest" description="Disordered" evidence="6">
    <location>
        <begin position="1"/>
        <end position="28"/>
    </location>
</feature>
<keyword evidence="2 7" id="KW-0812">Transmembrane</keyword>
<dbReference type="Gene3D" id="1.20.120.350">
    <property type="entry name" value="Voltage-gated potassium channels. Chain C"/>
    <property type="match status" value="1"/>
</dbReference>
<feature type="transmembrane region" description="Helical" evidence="7">
    <location>
        <begin position="235"/>
        <end position="257"/>
    </location>
</feature>
<dbReference type="PANTHER" id="PTHR10037">
    <property type="entry name" value="VOLTAGE-GATED CATION CHANNEL CALCIUM AND SODIUM"/>
    <property type="match status" value="1"/>
</dbReference>
<dbReference type="InterPro" id="IPR005821">
    <property type="entry name" value="Ion_trans_dom"/>
</dbReference>
<comment type="subcellular location">
    <subcellularLocation>
        <location evidence="1">Membrane</location>
        <topology evidence="1">Multi-pass membrane protein</topology>
    </subcellularLocation>
</comment>
<gene>
    <name evidence="9" type="ORF">EVOR1521_LOCUS9639</name>
</gene>
<dbReference type="Pfam" id="PF00520">
    <property type="entry name" value="Ion_trans"/>
    <property type="match status" value="1"/>
</dbReference>
<evidence type="ECO:0000256" key="5">
    <source>
        <dbReference type="ARBA" id="ARBA00023136"/>
    </source>
</evidence>
<keyword evidence="3" id="KW-0106">Calcium</keyword>
<dbReference type="AlphaFoldDB" id="A0AA36I8M4"/>
<evidence type="ECO:0000256" key="6">
    <source>
        <dbReference type="SAM" id="MobiDB-lite"/>
    </source>
</evidence>
<dbReference type="GO" id="GO:0005248">
    <property type="term" value="F:voltage-gated sodium channel activity"/>
    <property type="evidence" value="ECO:0007669"/>
    <property type="project" value="TreeGrafter"/>
</dbReference>
<organism evidence="9 10">
    <name type="scientific">Effrenium voratum</name>
    <dbReference type="NCBI Taxonomy" id="2562239"/>
    <lineage>
        <taxon>Eukaryota</taxon>
        <taxon>Sar</taxon>
        <taxon>Alveolata</taxon>
        <taxon>Dinophyceae</taxon>
        <taxon>Suessiales</taxon>
        <taxon>Symbiodiniaceae</taxon>
        <taxon>Effrenium</taxon>
    </lineage>
</organism>
<reference evidence="9" key="1">
    <citation type="submission" date="2023-08" db="EMBL/GenBank/DDBJ databases">
        <authorList>
            <person name="Chen Y."/>
            <person name="Shah S."/>
            <person name="Dougan E. K."/>
            <person name="Thang M."/>
            <person name="Chan C."/>
        </authorList>
    </citation>
    <scope>NUCLEOTIDE SEQUENCE</scope>
</reference>
<dbReference type="GO" id="GO:0005509">
    <property type="term" value="F:calcium ion binding"/>
    <property type="evidence" value="ECO:0007669"/>
    <property type="project" value="InterPro"/>
</dbReference>
<dbReference type="PROSITE" id="PS50222">
    <property type="entry name" value="EF_HAND_2"/>
    <property type="match status" value="1"/>
</dbReference>